<feature type="region of interest" description="Disordered" evidence="2">
    <location>
        <begin position="135"/>
        <end position="162"/>
    </location>
</feature>
<organism evidence="3 4">
    <name type="scientific">Mollisia scopiformis</name>
    <name type="common">Conifer needle endophyte fungus</name>
    <name type="synonym">Phialocephala scopiformis</name>
    <dbReference type="NCBI Taxonomy" id="149040"/>
    <lineage>
        <taxon>Eukaryota</taxon>
        <taxon>Fungi</taxon>
        <taxon>Dikarya</taxon>
        <taxon>Ascomycota</taxon>
        <taxon>Pezizomycotina</taxon>
        <taxon>Leotiomycetes</taxon>
        <taxon>Helotiales</taxon>
        <taxon>Mollisiaceae</taxon>
        <taxon>Mollisia</taxon>
    </lineage>
</organism>
<dbReference type="AlphaFoldDB" id="A0A194X4N4"/>
<dbReference type="InterPro" id="IPR044053">
    <property type="entry name" value="AsaB-like"/>
</dbReference>
<dbReference type="NCBIfam" id="NF041278">
    <property type="entry name" value="CmcJ_NvfI_EfuI"/>
    <property type="match status" value="1"/>
</dbReference>
<gene>
    <name evidence="3" type="ORF">LY89DRAFT_736084</name>
</gene>
<name>A0A194X4N4_MOLSC</name>
<dbReference type="Proteomes" id="UP000070700">
    <property type="component" value="Unassembled WGS sequence"/>
</dbReference>
<dbReference type="OrthoDB" id="412788at2759"/>
<dbReference type="PANTHER" id="PTHR34598:SF3">
    <property type="entry name" value="OXIDOREDUCTASE AN1597"/>
    <property type="match status" value="1"/>
</dbReference>
<protein>
    <submittedName>
        <fullName evidence="3">Uncharacterized protein</fullName>
    </submittedName>
</protein>
<sequence length="307" mass="35688">MDWPLDTETIAKLPETTVTFYCIKRSEKYDTQKPYFYSGTLPADQEENRTNLEYTAVPNVVLRDLRGYERDLDIEQHGFQFLDRRLISETECRREEDVQGFMLGISKFTEERFAAELVLCYDYNFRRSSWDSLAPEDKQVPSVTGSHSLPEKPAKTPHVDHTRTNGLKRAAVHLMKPEREKYLDGTWRIRIMNFWQPLHYPVEDAPLALCDYSSIAEEDLVAVDRVSPTYAGEVYYVRHHSGQRWYWLSNQTPDETTLFLSFDSDPELGIGPPFCPHGSFRHPMATEATPPRQSIEVRVIVITKKED</sequence>
<accession>A0A194X4N4</accession>
<dbReference type="RefSeq" id="XP_018069379.1">
    <property type="nucleotide sequence ID" value="XM_018220084.1"/>
</dbReference>
<dbReference type="EMBL" id="KQ947419">
    <property type="protein sequence ID" value="KUJ15024.1"/>
    <property type="molecule type" value="Genomic_DNA"/>
</dbReference>
<dbReference type="GO" id="GO:0016491">
    <property type="term" value="F:oxidoreductase activity"/>
    <property type="evidence" value="ECO:0007669"/>
    <property type="project" value="InterPro"/>
</dbReference>
<keyword evidence="4" id="KW-1185">Reference proteome</keyword>
<dbReference type="KEGG" id="psco:LY89DRAFT_736084"/>
<comment type="similarity">
    <text evidence="1">Belongs to the asaB hydroxylase/desaturase family.</text>
</comment>
<evidence type="ECO:0000256" key="2">
    <source>
        <dbReference type="SAM" id="MobiDB-lite"/>
    </source>
</evidence>
<proteinExistence type="inferred from homology"/>
<dbReference type="InParanoid" id="A0A194X4N4"/>
<evidence type="ECO:0000256" key="1">
    <source>
        <dbReference type="ARBA" id="ARBA00023604"/>
    </source>
</evidence>
<evidence type="ECO:0000313" key="3">
    <source>
        <dbReference type="EMBL" id="KUJ15024.1"/>
    </source>
</evidence>
<evidence type="ECO:0000313" key="4">
    <source>
        <dbReference type="Proteomes" id="UP000070700"/>
    </source>
</evidence>
<dbReference type="GeneID" id="28829810"/>
<feature type="compositionally biased region" description="Basic and acidic residues" evidence="2">
    <location>
        <begin position="149"/>
        <end position="162"/>
    </location>
</feature>
<dbReference type="PANTHER" id="PTHR34598">
    <property type="entry name" value="BLL6449 PROTEIN"/>
    <property type="match status" value="1"/>
</dbReference>
<reference evidence="3 4" key="1">
    <citation type="submission" date="2015-10" db="EMBL/GenBank/DDBJ databases">
        <title>Full genome of DAOMC 229536 Phialocephala scopiformis, a fungal endophyte of spruce producing the potent anti-insectan compound rugulosin.</title>
        <authorList>
            <consortium name="DOE Joint Genome Institute"/>
            <person name="Walker A.K."/>
            <person name="Frasz S.L."/>
            <person name="Seifert K.A."/>
            <person name="Miller J.D."/>
            <person name="Mondo S.J."/>
            <person name="Labutti K."/>
            <person name="Lipzen A."/>
            <person name="Dockter R."/>
            <person name="Kennedy M."/>
            <person name="Grigoriev I.V."/>
            <person name="Spatafora J.W."/>
        </authorList>
    </citation>
    <scope>NUCLEOTIDE SEQUENCE [LARGE SCALE GENOMIC DNA]</scope>
    <source>
        <strain evidence="3 4">CBS 120377</strain>
    </source>
</reference>